<organism evidence="4 5">
    <name type="scientific">Rhizobium ruizarguesonis</name>
    <dbReference type="NCBI Taxonomy" id="2081791"/>
    <lineage>
        <taxon>Bacteria</taxon>
        <taxon>Pseudomonadati</taxon>
        <taxon>Pseudomonadota</taxon>
        <taxon>Alphaproteobacteria</taxon>
        <taxon>Hyphomicrobiales</taxon>
        <taxon>Rhizobiaceae</taxon>
        <taxon>Rhizobium/Agrobacterium group</taxon>
        <taxon>Rhizobium</taxon>
    </lineage>
</organism>
<evidence type="ECO:0000256" key="1">
    <source>
        <dbReference type="ARBA" id="ARBA00009986"/>
    </source>
</evidence>
<feature type="non-terminal residue" evidence="4">
    <location>
        <position position="1"/>
    </location>
</feature>
<evidence type="ECO:0000259" key="3">
    <source>
        <dbReference type="Pfam" id="PF00171"/>
    </source>
</evidence>
<evidence type="ECO:0000256" key="2">
    <source>
        <dbReference type="ARBA" id="ARBA00023002"/>
    </source>
</evidence>
<feature type="non-terminal residue" evidence="4">
    <location>
        <position position="141"/>
    </location>
</feature>
<reference evidence="4 5" key="1">
    <citation type="submission" date="2019-12" db="EMBL/GenBank/DDBJ databases">
        <title>Rhizobium genotypes associated with high levels of biological nitrogen fixation by grain legumes in a temperate-maritime cropping system.</title>
        <authorList>
            <person name="Maluk M."/>
            <person name="Francesc Ferrando Molina F."/>
            <person name="Lopez Del Egido L."/>
            <person name="Lafos M."/>
            <person name="Langarica-Fuentes A."/>
            <person name="Gebre Yohannes G."/>
            <person name="Young M.W."/>
            <person name="Martin P."/>
            <person name="Gantlett R."/>
            <person name="Kenicer G."/>
            <person name="Hawes C."/>
            <person name="Begg G.S."/>
            <person name="Quilliam R.S."/>
            <person name="Squire G.R."/>
            <person name="Poole P.S."/>
            <person name="Young P.W."/>
            <person name="Iannetta P.M."/>
            <person name="James E.K."/>
        </authorList>
    </citation>
    <scope>NUCLEOTIDE SEQUENCE [LARGE SCALE GENOMIC DNA]</scope>
    <source>
        <strain evidence="4 5">JHI985</strain>
    </source>
</reference>
<feature type="domain" description="Aldehyde dehydrogenase" evidence="3">
    <location>
        <begin position="6"/>
        <end position="140"/>
    </location>
</feature>
<dbReference type="InterPro" id="IPR016162">
    <property type="entry name" value="Ald_DH_N"/>
</dbReference>
<name>A0AAE4YYP5_9HYPH</name>
<dbReference type="Proteomes" id="UP000661163">
    <property type="component" value="Unassembled WGS sequence"/>
</dbReference>
<keyword evidence="2" id="KW-0560">Oxidoreductase</keyword>
<dbReference type="PANTHER" id="PTHR43353">
    <property type="entry name" value="SUCCINATE-SEMIALDEHYDE DEHYDROGENASE, MITOCHONDRIAL"/>
    <property type="match status" value="1"/>
</dbReference>
<dbReference type="Gene3D" id="3.40.309.10">
    <property type="entry name" value="Aldehyde Dehydrogenase, Chain A, domain 2"/>
    <property type="match status" value="1"/>
</dbReference>
<dbReference type="Gene3D" id="3.40.605.10">
    <property type="entry name" value="Aldehyde Dehydrogenase, Chain A, domain 1"/>
    <property type="match status" value="1"/>
</dbReference>
<dbReference type="GO" id="GO:0004777">
    <property type="term" value="F:succinate-semialdehyde dehydrogenase (NAD+) activity"/>
    <property type="evidence" value="ECO:0007669"/>
    <property type="project" value="TreeGrafter"/>
</dbReference>
<gene>
    <name evidence="4" type="ORF">GR217_37715</name>
</gene>
<dbReference type="AlphaFoldDB" id="A0AAE4YYP5"/>
<proteinExistence type="inferred from homology"/>
<dbReference type="PROSITE" id="PS00070">
    <property type="entry name" value="ALDEHYDE_DEHYDR_CYS"/>
    <property type="match status" value="1"/>
</dbReference>
<evidence type="ECO:0000313" key="4">
    <source>
        <dbReference type="EMBL" id="NEI53319.1"/>
    </source>
</evidence>
<dbReference type="InterPro" id="IPR016163">
    <property type="entry name" value="Ald_DH_C"/>
</dbReference>
<dbReference type="PANTHER" id="PTHR43353:SF5">
    <property type="entry name" value="SUCCINATE-SEMIALDEHYDE DEHYDROGENASE, MITOCHONDRIAL"/>
    <property type="match status" value="1"/>
</dbReference>
<dbReference type="Pfam" id="PF00171">
    <property type="entry name" value="Aldedh"/>
    <property type="match status" value="1"/>
</dbReference>
<dbReference type="EMBL" id="WUFC01000146">
    <property type="protein sequence ID" value="NEI53319.1"/>
    <property type="molecule type" value="Genomic_DNA"/>
</dbReference>
<dbReference type="InterPro" id="IPR016160">
    <property type="entry name" value="Ald_DH_CS_CYS"/>
</dbReference>
<dbReference type="InterPro" id="IPR016161">
    <property type="entry name" value="Ald_DH/histidinol_DH"/>
</dbReference>
<dbReference type="InterPro" id="IPR015590">
    <property type="entry name" value="Aldehyde_DH_dom"/>
</dbReference>
<evidence type="ECO:0000313" key="5">
    <source>
        <dbReference type="Proteomes" id="UP000661163"/>
    </source>
</evidence>
<dbReference type="GO" id="GO:0009450">
    <property type="term" value="P:gamma-aminobutyric acid catabolic process"/>
    <property type="evidence" value="ECO:0007669"/>
    <property type="project" value="TreeGrafter"/>
</dbReference>
<sequence length="141" mass="15171">ADRSIAIGKALCESPIVRHLSFTGSTPVGRILMQQCSPTVKKVALELGGHAPFIVFDDADIDAAVEGAVQSKYRNAGQTCVCTNRFYVHASVYDAFVEKLSAKVRGIKVGNGFELGVVQGPLIDDQAVEKVQRHIDDATQK</sequence>
<comment type="caution">
    <text evidence="4">The sequence shown here is derived from an EMBL/GenBank/DDBJ whole genome shotgun (WGS) entry which is preliminary data.</text>
</comment>
<comment type="similarity">
    <text evidence="1">Belongs to the aldehyde dehydrogenase family.</text>
</comment>
<protein>
    <submittedName>
        <fullName evidence="4">Aldehyde dehydrogenase family protein</fullName>
    </submittedName>
</protein>
<accession>A0AAE4YYP5</accession>
<dbReference type="SUPFAM" id="SSF53720">
    <property type="entry name" value="ALDH-like"/>
    <property type="match status" value="1"/>
</dbReference>
<dbReference type="RefSeq" id="WP_164566656.1">
    <property type="nucleotide sequence ID" value="NZ_WUFC01000146.1"/>
</dbReference>
<dbReference type="InterPro" id="IPR050740">
    <property type="entry name" value="Aldehyde_DH_Superfamily"/>
</dbReference>